<evidence type="ECO:0000313" key="12">
    <source>
        <dbReference type="Proteomes" id="UP000017148"/>
    </source>
</evidence>
<keyword evidence="7 10" id="KW-0238">DNA-binding</keyword>
<dbReference type="STRING" id="1313304.CALK_2375"/>
<keyword evidence="8 10" id="KW-0464">Manganese</keyword>
<dbReference type="RefSeq" id="WP_022637730.1">
    <property type="nucleotide sequence ID" value="NZ_ASJR01000033.1"/>
</dbReference>
<dbReference type="Gene3D" id="3.100.10.20">
    <property type="entry name" value="CRISPR-associated endonuclease Cas1, N-terminal domain"/>
    <property type="match status" value="1"/>
</dbReference>
<keyword evidence="6 10" id="KW-0051">Antiviral defense</keyword>
<dbReference type="PANTHER" id="PTHR34353">
    <property type="entry name" value="CRISPR-ASSOCIATED ENDONUCLEASE CAS1 1"/>
    <property type="match status" value="1"/>
</dbReference>
<evidence type="ECO:0000256" key="7">
    <source>
        <dbReference type="ARBA" id="ARBA00023125"/>
    </source>
</evidence>
<dbReference type="Gene3D" id="1.20.120.920">
    <property type="entry name" value="CRISPR-associated endonuclease Cas1, C-terminal domain"/>
    <property type="match status" value="1"/>
</dbReference>
<keyword evidence="4 10" id="KW-0378">Hydrolase</keyword>
<dbReference type="GO" id="GO:0016787">
    <property type="term" value="F:hydrolase activity"/>
    <property type="evidence" value="ECO:0007669"/>
    <property type="project" value="UniProtKB-KW"/>
</dbReference>
<evidence type="ECO:0000256" key="2">
    <source>
        <dbReference type="ARBA" id="ARBA00022723"/>
    </source>
</evidence>
<proteinExistence type="inferred from homology"/>
<dbReference type="CDD" id="cd09634">
    <property type="entry name" value="Cas1_I-II-III"/>
    <property type="match status" value="1"/>
</dbReference>
<dbReference type="InterPro" id="IPR050646">
    <property type="entry name" value="Cas1"/>
</dbReference>
<dbReference type="Proteomes" id="UP000017148">
    <property type="component" value="Unassembled WGS sequence"/>
</dbReference>
<keyword evidence="3 10" id="KW-0255">Endonuclease</keyword>
<dbReference type="eggNOG" id="COG1518">
    <property type="taxonomic scope" value="Bacteria"/>
</dbReference>
<evidence type="ECO:0000256" key="6">
    <source>
        <dbReference type="ARBA" id="ARBA00023118"/>
    </source>
</evidence>
<comment type="subunit">
    <text evidence="9 10">Homodimer, forms a heterotetramer with a Cas2 homodimer.</text>
</comment>
<accession>U7D477</accession>
<sequence length="353" mass="40756">MTTYYIRSDYGSLRRVSDRLKFIPENTGEGKILFPHRMEGLVIMGNTEITSPALKLLMKHGIDTVFLTKHGRYNGKLVFNENKNVFLRKKQFEQLAGNFPRYFARTIVTAKIRNQRGFIQRLIREKDLTGGKEAVRRMDSLLKKVEQTDSMEQLRGYEGSAARIYFSVYGQVFSGEWPVFKGRNSHPPRDEVNAVLSFLYTLIFFRVDAALAAEGLDTYVGYYHSLEYGRRSLTLDMMEQFRVPLADAVCAGLFNRKSLTRDDFRVVTHDDEEDIPGSSLEDGPIEDMKAVLLTKEGVGKTITAFEKKLEQEILYPPQQKRLAWTDIFRKQAAHIKRVIMEEELNFKPLVKTR</sequence>
<comment type="caution">
    <text evidence="11">The sequence shown here is derived from an EMBL/GenBank/DDBJ whole genome shotgun (WGS) entry which is preliminary data.</text>
</comment>
<feature type="binding site" evidence="10">
    <location>
        <position position="224"/>
    </location>
    <ligand>
        <name>Mn(2+)</name>
        <dbReference type="ChEBI" id="CHEBI:29035"/>
    </ligand>
</feature>
<dbReference type="NCBIfam" id="TIGR00287">
    <property type="entry name" value="cas1"/>
    <property type="match status" value="1"/>
</dbReference>
<dbReference type="PANTHER" id="PTHR34353:SF2">
    <property type="entry name" value="CRISPR-ASSOCIATED ENDONUCLEASE CAS1 1"/>
    <property type="match status" value="1"/>
</dbReference>
<dbReference type="InterPro" id="IPR042211">
    <property type="entry name" value="CRISPR-assoc_Cas1_N"/>
</dbReference>
<dbReference type="Pfam" id="PF01867">
    <property type="entry name" value="Cas_Cas1"/>
    <property type="match status" value="1"/>
</dbReference>
<keyword evidence="5 10" id="KW-0460">Magnesium</keyword>
<evidence type="ECO:0000256" key="4">
    <source>
        <dbReference type="ARBA" id="ARBA00022801"/>
    </source>
</evidence>
<dbReference type="HAMAP" id="MF_01470">
    <property type="entry name" value="Cas1"/>
    <property type="match status" value="1"/>
</dbReference>
<evidence type="ECO:0000256" key="8">
    <source>
        <dbReference type="ARBA" id="ARBA00023211"/>
    </source>
</evidence>
<dbReference type="OrthoDB" id="9803119at2"/>
<dbReference type="EC" id="3.1.-.-" evidence="10"/>
<evidence type="ECO:0000313" key="11">
    <source>
        <dbReference type="EMBL" id="ERP30768.1"/>
    </source>
</evidence>
<keyword evidence="12" id="KW-1185">Reference proteome</keyword>
<dbReference type="GO" id="GO:0046872">
    <property type="term" value="F:metal ion binding"/>
    <property type="evidence" value="ECO:0007669"/>
    <property type="project" value="UniProtKB-UniRule"/>
</dbReference>
<evidence type="ECO:0000256" key="3">
    <source>
        <dbReference type="ARBA" id="ARBA00022759"/>
    </source>
</evidence>
<dbReference type="GO" id="GO:0003677">
    <property type="term" value="F:DNA binding"/>
    <property type="evidence" value="ECO:0007669"/>
    <property type="project" value="UniProtKB-KW"/>
</dbReference>
<dbReference type="PATRIC" id="fig|1313304.3.peg.2264"/>
<name>U7D477_9BACT</name>
<dbReference type="InterPro" id="IPR002729">
    <property type="entry name" value="CRISPR-assoc_Cas1"/>
</dbReference>
<comment type="similarity">
    <text evidence="10">Belongs to the CRISPR-associated endonuclease Cas1 family.</text>
</comment>
<comment type="cofactor">
    <cofactor evidence="10">
        <name>Mg(2+)</name>
        <dbReference type="ChEBI" id="CHEBI:18420"/>
    </cofactor>
    <cofactor evidence="10">
        <name>Mn(2+)</name>
        <dbReference type="ChEBI" id="CHEBI:29035"/>
    </cofactor>
</comment>
<protein>
    <recommendedName>
        <fullName evidence="10">CRISPR-associated endonuclease Cas1</fullName>
        <ecNumber evidence="10">3.1.-.-</ecNumber>
    </recommendedName>
</protein>
<evidence type="ECO:0000256" key="1">
    <source>
        <dbReference type="ARBA" id="ARBA00022722"/>
    </source>
</evidence>
<dbReference type="GO" id="GO:0043571">
    <property type="term" value="P:maintenance of CRISPR repeat elements"/>
    <property type="evidence" value="ECO:0007669"/>
    <property type="project" value="UniProtKB-UniRule"/>
</dbReference>
<gene>
    <name evidence="10" type="primary">cas1</name>
    <name evidence="11" type="ORF">CALK_2375</name>
</gene>
<feature type="binding site" evidence="10">
    <location>
        <position position="158"/>
    </location>
    <ligand>
        <name>Mn(2+)</name>
        <dbReference type="ChEBI" id="CHEBI:29035"/>
    </ligand>
</feature>
<dbReference type="InterPro" id="IPR042206">
    <property type="entry name" value="CRISPR-assoc_Cas1_C"/>
</dbReference>
<dbReference type="EMBL" id="ASJR01000033">
    <property type="protein sequence ID" value="ERP30768.1"/>
    <property type="molecule type" value="Genomic_DNA"/>
</dbReference>
<dbReference type="GO" id="GO:0004519">
    <property type="term" value="F:endonuclease activity"/>
    <property type="evidence" value="ECO:0007669"/>
    <property type="project" value="UniProtKB-UniRule"/>
</dbReference>
<dbReference type="AlphaFoldDB" id="U7D477"/>
<reference evidence="11 12" key="1">
    <citation type="journal article" date="2013" name="Environ. Microbiol.">
        <title>Genome analysis of Chitinivibrio alkaliphilus gen. nov., sp. nov., a novel extremely haloalkaliphilic anaerobic chitinolytic bacterium from the candidate phylum Termite Group 3.</title>
        <authorList>
            <person name="Sorokin D.Y."/>
            <person name="Gumerov V.M."/>
            <person name="Rakitin A.L."/>
            <person name="Beletsky A.V."/>
            <person name="Damste J.S."/>
            <person name="Muyzer G."/>
            <person name="Mardanov A.V."/>
            <person name="Ravin N.V."/>
        </authorList>
    </citation>
    <scope>NUCLEOTIDE SEQUENCE [LARGE SCALE GENOMIC DNA]</scope>
    <source>
        <strain evidence="11 12">ACht1</strain>
    </source>
</reference>
<comment type="function">
    <text evidence="10">CRISPR (clustered regularly interspaced short palindromic repeat), is an adaptive immune system that provides protection against mobile genetic elements (viruses, transposable elements and conjugative plasmids). CRISPR clusters contain spacers, sequences complementary to antecedent mobile elements, and target invading nucleic acids. CRISPR clusters are transcribed and processed into CRISPR RNA (crRNA). Acts as a dsDNA endonuclease. Involved in the integration of spacer DNA into the CRISPR cassette.</text>
</comment>
<feature type="binding site" evidence="10">
    <location>
        <position position="239"/>
    </location>
    <ligand>
        <name>Mn(2+)</name>
        <dbReference type="ChEBI" id="CHEBI:29035"/>
    </ligand>
</feature>
<dbReference type="GO" id="GO:0051607">
    <property type="term" value="P:defense response to virus"/>
    <property type="evidence" value="ECO:0007669"/>
    <property type="project" value="UniProtKB-UniRule"/>
</dbReference>
<keyword evidence="2 10" id="KW-0479">Metal-binding</keyword>
<evidence type="ECO:0000256" key="9">
    <source>
        <dbReference type="ARBA" id="ARBA00038592"/>
    </source>
</evidence>
<evidence type="ECO:0000256" key="10">
    <source>
        <dbReference type="HAMAP-Rule" id="MF_01470"/>
    </source>
</evidence>
<organism evidence="11 12">
    <name type="scientific">Chitinivibrio alkaliphilus ACht1</name>
    <dbReference type="NCBI Taxonomy" id="1313304"/>
    <lineage>
        <taxon>Bacteria</taxon>
        <taxon>Pseudomonadati</taxon>
        <taxon>Fibrobacterota</taxon>
        <taxon>Chitinivibrionia</taxon>
        <taxon>Chitinivibrionales</taxon>
        <taxon>Chitinivibrionaceae</taxon>
        <taxon>Chitinivibrio</taxon>
    </lineage>
</organism>
<evidence type="ECO:0000256" key="5">
    <source>
        <dbReference type="ARBA" id="ARBA00022842"/>
    </source>
</evidence>
<keyword evidence="1 10" id="KW-0540">Nuclease</keyword>